<evidence type="ECO:0000313" key="1">
    <source>
        <dbReference type="EMBL" id="NAS10645.1"/>
    </source>
</evidence>
<dbReference type="PROSITE" id="PS51257">
    <property type="entry name" value="PROKAR_LIPOPROTEIN"/>
    <property type="match status" value="1"/>
</dbReference>
<evidence type="ECO:0008006" key="3">
    <source>
        <dbReference type="Google" id="ProtNLM"/>
    </source>
</evidence>
<gene>
    <name evidence="1" type="ORF">GTQ38_01440</name>
</gene>
<name>A0A6L9E789_9FLAO</name>
<evidence type="ECO:0000313" key="2">
    <source>
        <dbReference type="Proteomes" id="UP000475249"/>
    </source>
</evidence>
<reference evidence="1 2" key="1">
    <citation type="submission" date="2020-01" db="EMBL/GenBank/DDBJ databases">
        <title>Bacteria diversity of Porities sp.</title>
        <authorList>
            <person name="Wang G."/>
        </authorList>
    </citation>
    <scope>NUCLEOTIDE SEQUENCE [LARGE SCALE GENOMIC DNA]</scope>
    <source>
        <strain evidence="1 2">R33</strain>
    </source>
</reference>
<keyword evidence="2" id="KW-1185">Reference proteome</keyword>
<protein>
    <recommendedName>
        <fullName evidence="3">Fibronectin type-III domain-containing protein</fullName>
    </recommendedName>
</protein>
<proteinExistence type="predicted"/>
<dbReference type="RefSeq" id="WP_161433442.1">
    <property type="nucleotide sequence ID" value="NZ_WXYO01000001.1"/>
</dbReference>
<dbReference type="AlphaFoldDB" id="A0A6L9E789"/>
<dbReference type="SUPFAM" id="SSF49265">
    <property type="entry name" value="Fibronectin type III"/>
    <property type="match status" value="1"/>
</dbReference>
<dbReference type="Proteomes" id="UP000475249">
    <property type="component" value="Unassembled WGS sequence"/>
</dbReference>
<sequence length="225" mass="24375">MSRSLVFLLVLAIMACKKDDPKPPEAAILEFPLQNSECTTGVDQNETTSLVEFRWQASNHTETYELRATNLNTSATQSVSTQTPSAELTLQKGTPYSWQVLSRNSNTQVTASSETWQFYNAGTQTTYAPFPATIVRPTSGASVAADSNNEVTLEWTGADVDGDISTYDIYLDTVNPPVNLVASPGATASQQSAVVVSGTVYYWKIVTTDEEGNSSDSGVYSFRVL</sequence>
<organism evidence="1 2">
    <name type="scientific">Poritiphilus flavus</name>
    <dbReference type="NCBI Taxonomy" id="2697053"/>
    <lineage>
        <taxon>Bacteria</taxon>
        <taxon>Pseudomonadati</taxon>
        <taxon>Bacteroidota</taxon>
        <taxon>Flavobacteriia</taxon>
        <taxon>Flavobacteriales</taxon>
        <taxon>Flavobacteriaceae</taxon>
        <taxon>Poritiphilus</taxon>
    </lineage>
</organism>
<dbReference type="EMBL" id="WXYO01000001">
    <property type="protein sequence ID" value="NAS10645.1"/>
    <property type="molecule type" value="Genomic_DNA"/>
</dbReference>
<dbReference type="Gene3D" id="2.60.40.10">
    <property type="entry name" value="Immunoglobulins"/>
    <property type="match status" value="1"/>
</dbReference>
<comment type="caution">
    <text evidence="1">The sequence shown here is derived from an EMBL/GenBank/DDBJ whole genome shotgun (WGS) entry which is preliminary data.</text>
</comment>
<dbReference type="InterPro" id="IPR036116">
    <property type="entry name" value="FN3_sf"/>
</dbReference>
<accession>A0A6L9E789</accession>
<dbReference type="InterPro" id="IPR013783">
    <property type="entry name" value="Ig-like_fold"/>
</dbReference>